<accession>A0A5K3FKH2</accession>
<evidence type="ECO:0000256" key="1">
    <source>
        <dbReference type="SAM" id="Coils"/>
    </source>
</evidence>
<reference evidence="3" key="1">
    <citation type="submission" date="2019-11" db="UniProtKB">
        <authorList>
            <consortium name="WormBaseParasite"/>
        </authorList>
    </citation>
    <scope>IDENTIFICATION</scope>
</reference>
<name>A0A5K3FKH2_MESCO</name>
<keyword evidence="1" id="KW-0175">Coiled coil</keyword>
<dbReference type="WBParaSite" id="MCU_009153-RA">
    <property type="protein sequence ID" value="MCU_009153-RA"/>
    <property type="gene ID" value="MCU_009153"/>
</dbReference>
<dbReference type="AlphaFoldDB" id="A0A5K3FKH2"/>
<feature type="region of interest" description="Disordered" evidence="2">
    <location>
        <begin position="371"/>
        <end position="396"/>
    </location>
</feature>
<sequence length="396" mass="45287">MRTPSHSASPERTFINLSTDRKGLKCSIGRRRSTSSVSPGKKSIDHLNSDWFRNEATNTEDLSTREIGVDARLVDLDKELDLLFIGTNFKTRLADLIDELALVRGKHEELMHQLQHRCAKNIAEESDTTKCQETELTKANEEAQENALEKRMLKSQALVIEELTANIESLKASNSGLEDEVERLKLAHSLEMQRLFTEMSTMDRDVRAQVACLERQLGERSQAEDCKIQLEKVVKMVEDLKTVNSNSEVGSSFVMEAFTQMQTRHEDFLRQLQEAQQASVTILFKMVTEEDQRLQRLREELGLCGDLEKRWRKAVEQCSLKNLEENWLGPGVQSQLEGTITSLQATVETLKHRSEILEDDNARLRIRLQQHESEKGHGRGPMKNQWTDAMGDHRVC</sequence>
<evidence type="ECO:0000256" key="2">
    <source>
        <dbReference type="SAM" id="MobiDB-lite"/>
    </source>
</evidence>
<organism evidence="3">
    <name type="scientific">Mesocestoides corti</name>
    <name type="common">Flatworm</name>
    <dbReference type="NCBI Taxonomy" id="53468"/>
    <lineage>
        <taxon>Eukaryota</taxon>
        <taxon>Metazoa</taxon>
        <taxon>Spiralia</taxon>
        <taxon>Lophotrochozoa</taxon>
        <taxon>Platyhelminthes</taxon>
        <taxon>Cestoda</taxon>
        <taxon>Eucestoda</taxon>
        <taxon>Cyclophyllidea</taxon>
        <taxon>Mesocestoididae</taxon>
        <taxon>Mesocestoides</taxon>
    </lineage>
</organism>
<proteinExistence type="predicted"/>
<evidence type="ECO:0000313" key="3">
    <source>
        <dbReference type="WBParaSite" id="MCU_009153-RA"/>
    </source>
</evidence>
<feature type="coiled-coil region" evidence="1">
    <location>
        <begin position="131"/>
        <end position="187"/>
    </location>
</feature>
<protein>
    <submittedName>
        <fullName evidence="3">HMMR_C domain-containing protein</fullName>
    </submittedName>
</protein>